<dbReference type="AlphaFoldDB" id="A0A1I7X740"/>
<evidence type="ECO:0000313" key="3">
    <source>
        <dbReference type="WBParaSite" id="Hba_13434"/>
    </source>
</evidence>
<name>A0A1I7X740_HETBA</name>
<evidence type="ECO:0000313" key="2">
    <source>
        <dbReference type="Proteomes" id="UP000095283"/>
    </source>
</evidence>
<dbReference type="WBParaSite" id="Hba_13434">
    <property type="protein sequence ID" value="Hba_13434"/>
    <property type="gene ID" value="Hba_13434"/>
</dbReference>
<evidence type="ECO:0000256" key="1">
    <source>
        <dbReference type="SAM" id="MobiDB-lite"/>
    </source>
</evidence>
<accession>A0A1I7X740</accession>
<proteinExistence type="predicted"/>
<reference evidence="3" key="1">
    <citation type="submission" date="2016-11" db="UniProtKB">
        <authorList>
            <consortium name="WormBaseParasite"/>
        </authorList>
    </citation>
    <scope>IDENTIFICATION</scope>
</reference>
<dbReference type="Proteomes" id="UP000095283">
    <property type="component" value="Unplaced"/>
</dbReference>
<protein>
    <submittedName>
        <fullName evidence="3">Uncharacterized protein</fullName>
    </submittedName>
</protein>
<feature type="region of interest" description="Disordered" evidence="1">
    <location>
        <begin position="1"/>
        <end position="26"/>
    </location>
</feature>
<sequence length="84" mass="9488">MSADAQPNPKQRANEALPPKPPFPREKAAVGALVSRKNARNQKYSPIDLNIKPFSHDSYKLRQQINYINKLSLILQLSMKGTDE</sequence>
<keyword evidence="2" id="KW-1185">Reference proteome</keyword>
<organism evidence="2 3">
    <name type="scientific">Heterorhabditis bacteriophora</name>
    <name type="common">Entomopathogenic nematode worm</name>
    <dbReference type="NCBI Taxonomy" id="37862"/>
    <lineage>
        <taxon>Eukaryota</taxon>
        <taxon>Metazoa</taxon>
        <taxon>Ecdysozoa</taxon>
        <taxon>Nematoda</taxon>
        <taxon>Chromadorea</taxon>
        <taxon>Rhabditida</taxon>
        <taxon>Rhabditina</taxon>
        <taxon>Rhabditomorpha</taxon>
        <taxon>Strongyloidea</taxon>
        <taxon>Heterorhabditidae</taxon>
        <taxon>Heterorhabditis</taxon>
    </lineage>
</organism>